<dbReference type="PANTHER" id="PTHR19229">
    <property type="entry name" value="ATP-BINDING CASSETTE TRANSPORTER SUBFAMILY A ABCA"/>
    <property type="match status" value="1"/>
</dbReference>
<dbReference type="InterPro" id="IPR026082">
    <property type="entry name" value="ABCA"/>
</dbReference>
<dbReference type="PANTHER" id="PTHR19229:SF141">
    <property type="entry name" value="OS08G0398350 PROTEIN"/>
    <property type="match status" value="1"/>
</dbReference>
<reference evidence="1" key="1">
    <citation type="journal article" date="2021" name="bioRxiv">
        <title>Whole Genome Assembly and Annotation of Northern Wild Rice, Zizania palustris L., Supports a Whole Genome Duplication in the Zizania Genus.</title>
        <authorList>
            <person name="Haas M."/>
            <person name="Kono T."/>
            <person name="Macchietto M."/>
            <person name="Millas R."/>
            <person name="McGilp L."/>
            <person name="Shao M."/>
            <person name="Duquette J."/>
            <person name="Hirsch C.N."/>
            <person name="Kimball J."/>
        </authorList>
    </citation>
    <scope>NUCLEOTIDE SEQUENCE</scope>
    <source>
        <tissue evidence="1">Fresh leaf tissue</tissue>
    </source>
</reference>
<dbReference type="AlphaFoldDB" id="A0A8J5RYC2"/>
<dbReference type="EMBL" id="JAAALK010000290">
    <property type="protein sequence ID" value="KAG8047196.1"/>
    <property type="molecule type" value="Genomic_DNA"/>
</dbReference>
<dbReference type="Proteomes" id="UP000729402">
    <property type="component" value="Unassembled WGS sequence"/>
</dbReference>
<gene>
    <name evidence="1" type="ORF">GUJ93_ZPchr0008g12943</name>
</gene>
<accession>A0A8J5RYC2</accession>
<name>A0A8J5RYC2_ZIZPA</name>
<comment type="caution">
    <text evidence="1">The sequence shown here is derived from an EMBL/GenBank/DDBJ whole genome shotgun (WGS) entry which is preliminary data.</text>
</comment>
<dbReference type="GO" id="GO:0005319">
    <property type="term" value="F:lipid transporter activity"/>
    <property type="evidence" value="ECO:0007669"/>
    <property type="project" value="TreeGrafter"/>
</dbReference>
<dbReference type="OrthoDB" id="8061355at2759"/>
<dbReference type="GO" id="GO:0016020">
    <property type="term" value="C:membrane"/>
    <property type="evidence" value="ECO:0007669"/>
    <property type="project" value="InterPro"/>
</dbReference>
<dbReference type="GO" id="GO:0140359">
    <property type="term" value="F:ABC-type transporter activity"/>
    <property type="evidence" value="ECO:0007669"/>
    <property type="project" value="InterPro"/>
</dbReference>
<proteinExistence type="predicted"/>
<keyword evidence="2" id="KW-1185">Reference proteome</keyword>
<evidence type="ECO:0000313" key="2">
    <source>
        <dbReference type="Proteomes" id="UP000729402"/>
    </source>
</evidence>
<organism evidence="1 2">
    <name type="scientific">Zizania palustris</name>
    <name type="common">Northern wild rice</name>
    <dbReference type="NCBI Taxonomy" id="103762"/>
    <lineage>
        <taxon>Eukaryota</taxon>
        <taxon>Viridiplantae</taxon>
        <taxon>Streptophyta</taxon>
        <taxon>Embryophyta</taxon>
        <taxon>Tracheophyta</taxon>
        <taxon>Spermatophyta</taxon>
        <taxon>Magnoliopsida</taxon>
        <taxon>Liliopsida</taxon>
        <taxon>Poales</taxon>
        <taxon>Poaceae</taxon>
        <taxon>BOP clade</taxon>
        <taxon>Oryzoideae</taxon>
        <taxon>Oryzeae</taxon>
        <taxon>Zizaniinae</taxon>
        <taxon>Zizania</taxon>
    </lineage>
</organism>
<dbReference type="Pfam" id="PF24526">
    <property type="entry name" value="ABCA12_C"/>
    <property type="match status" value="1"/>
</dbReference>
<protein>
    <submittedName>
        <fullName evidence="1">Uncharacterized protein</fullName>
    </submittedName>
</protein>
<reference evidence="1" key="2">
    <citation type="submission" date="2021-02" db="EMBL/GenBank/DDBJ databases">
        <authorList>
            <person name="Kimball J.A."/>
            <person name="Haas M.W."/>
            <person name="Macchietto M."/>
            <person name="Kono T."/>
            <person name="Duquette J."/>
            <person name="Shao M."/>
        </authorList>
    </citation>
    <scope>NUCLEOTIDE SEQUENCE</scope>
    <source>
        <tissue evidence="1">Fresh leaf tissue</tissue>
    </source>
</reference>
<sequence length="131" mass="13939">MEEAEELCDRVGIFVDGNFQCLGTPMEVQLKARYGGARVLTITTAAEHGEAVARVVSRRCPGAAKVYGVGGTQKFEVPRRGDGGHRLDGVLRAVEAARRTVPVQGWGVADATLEDVFVTVAKEAGAFHVLS</sequence>
<evidence type="ECO:0000313" key="1">
    <source>
        <dbReference type="EMBL" id="KAG8047196.1"/>
    </source>
</evidence>